<keyword evidence="7" id="KW-0472">Membrane</keyword>
<feature type="coiled-coil region" evidence="5">
    <location>
        <begin position="439"/>
        <end position="466"/>
    </location>
</feature>
<dbReference type="RefSeq" id="WP_087134924.1">
    <property type="nucleotide sequence ID" value="NZ_FCOG02000016.1"/>
</dbReference>
<dbReference type="EMBL" id="OCSU01000001">
    <property type="protein sequence ID" value="SOE63941.1"/>
    <property type="molecule type" value="Genomic_DNA"/>
</dbReference>
<evidence type="ECO:0000259" key="8">
    <source>
        <dbReference type="PROSITE" id="PS50035"/>
    </source>
</evidence>
<keyword evidence="2" id="KW-0677">Repeat</keyword>
<protein>
    <submittedName>
        <fullName evidence="9">Phosphatidylserine/phosphatidylglycerophosphate/cardiolipin synthase</fullName>
    </submittedName>
</protein>
<dbReference type="PANTHER" id="PTHR18896">
    <property type="entry name" value="PHOSPHOLIPASE D"/>
    <property type="match status" value="1"/>
</dbReference>
<gene>
    <name evidence="9" type="ORF">SAMN05446927_2630</name>
</gene>
<feature type="domain" description="PLD phosphodiesterase" evidence="8">
    <location>
        <begin position="375"/>
        <end position="397"/>
    </location>
</feature>
<dbReference type="InterPro" id="IPR001736">
    <property type="entry name" value="PLipase_D/transphosphatidylase"/>
</dbReference>
<evidence type="ECO:0000313" key="9">
    <source>
        <dbReference type="EMBL" id="SOE63941.1"/>
    </source>
</evidence>
<dbReference type="GO" id="GO:0005886">
    <property type="term" value="C:plasma membrane"/>
    <property type="evidence" value="ECO:0007669"/>
    <property type="project" value="TreeGrafter"/>
</dbReference>
<dbReference type="Pfam" id="PF13091">
    <property type="entry name" value="PLDc_2"/>
    <property type="match status" value="1"/>
</dbReference>
<organism evidence="9 10">
    <name type="scientific">Caballeronia arationis</name>
    <dbReference type="NCBI Taxonomy" id="1777142"/>
    <lineage>
        <taxon>Bacteria</taxon>
        <taxon>Pseudomonadati</taxon>
        <taxon>Pseudomonadota</taxon>
        <taxon>Betaproteobacteria</taxon>
        <taxon>Burkholderiales</taxon>
        <taxon>Burkholderiaceae</taxon>
        <taxon>Caballeronia</taxon>
    </lineage>
</organism>
<keyword evidence="3" id="KW-0378">Hydrolase</keyword>
<comment type="caution">
    <text evidence="9">The sequence shown here is derived from an EMBL/GenBank/DDBJ whole genome shotgun (WGS) entry which is preliminary data.</text>
</comment>
<dbReference type="CDD" id="cd09140">
    <property type="entry name" value="PLDc_vPLD1_2_like_bac_1"/>
    <property type="match status" value="1"/>
</dbReference>
<dbReference type="CDD" id="cd09143">
    <property type="entry name" value="PLDc_vPLD1_2_like_bac_2"/>
    <property type="match status" value="1"/>
</dbReference>
<dbReference type="Pfam" id="PF00614">
    <property type="entry name" value="PLDc"/>
    <property type="match status" value="1"/>
</dbReference>
<feature type="transmembrane region" description="Helical" evidence="7">
    <location>
        <begin position="595"/>
        <end position="615"/>
    </location>
</feature>
<dbReference type="GO" id="GO:0009395">
    <property type="term" value="P:phospholipid catabolic process"/>
    <property type="evidence" value="ECO:0007669"/>
    <property type="project" value="TreeGrafter"/>
</dbReference>
<dbReference type="SMART" id="SM00155">
    <property type="entry name" value="PLDc"/>
    <property type="match status" value="2"/>
</dbReference>
<evidence type="ECO:0000313" key="10">
    <source>
        <dbReference type="Proteomes" id="UP000219522"/>
    </source>
</evidence>
<feature type="transmembrane region" description="Helical" evidence="7">
    <location>
        <begin position="515"/>
        <end position="534"/>
    </location>
</feature>
<feature type="region of interest" description="Disordered" evidence="6">
    <location>
        <begin position="729"/>
        <end position="796"/>
    </location>
</feature>
<evidence type="ECO:0000256" key="5">
    <source>
        <dbReference type="SAM" id="Coils"/>
    </source>
</evidence>
<keyword evidence="7" id="KW-1133">Transmembrane helix</keyword>
<accession>A0A7Z7N2V0</accession>
<keyword evidence="7" id="KW-0812">Transmembrane</keyword>
<comment type="catalytic activity">
    <reaction evidence="1">
        <text>a 1,2-diacyl-sn-glycero-3-phosphocholine + H2O = a 1,2-diacyl-sn-glycero-3-phosphate + choline + H(+)</text>
        <dbReference type="Rhea" id="RHEA:14445"/>
        <dbReference type="ChEBI" id="CHEBI:15354"/>
        <dbReference type="ChEBI" id="CHEBI:15377"/>
        <dbReference type="ChEBI" id="CHEBI:15378"/>
        <dbReference type="ChEBI" id="CHEBI:57643"/>
        <dbReference type="ChEBI" id="CHEBI:58608"/>
        <dbReference type="EC" id="3.1.4.4"/>
    </reaction>
</comment>
<dbReference type="AlphaFoldDB" id="A0A7Z7N2V0"/>
<feature type="transmembrane region" description="Helical" evidence="7">
    <location>
        <begin position="671"/>
        <end position="690"/>
    </location>
</feature>
<feature type="region of interest" description="Disordered" evidence="6">
    <location>
        <begin position="1"/>
        <end position="28"/>
    </location>
</feature>
<feature type="transmembrane region" description="Helical" evidence="7">
    <location>
        <begin position="635"/>
        <end position="659"/>
    </location>
</feature>
<evidence type="ECO:0000256" key="1">
    <source>
        <dbReference type="ARBA" id="ARBA00000798"/>
    </source>
</evidence>
<evidence type="ECO:0000256" key="4">
    <source>
        <dbReference type="ARBA" id="ARBA00023098"/>
    </source>
</evidence>
<dbReference type="InterPro" id="IPR015679">
    <property type="entry name" value="PLipase_D_fam"/>
</dbReference>
<evidence type="ECO:0000256" key="6">
    <source>
        <dbReference type="SAM" id="MobiDB-lite"/>
    </source>
</evidence>
<dbReference type="InterPro" id="IPR025202">
    <property type="entry name" value="PLD-like_dom"/>
</dbReference>
<reference evidence="9 10" key="1">
    <citation type="submission" date="2017-09" db="EMBL/GenBank/DDBJ databases">
        <authorList>
            <person name="Varghese N."/>
            <person name="Submissions S."/>
        </authorList>
    </citation>
    <scope>NUCLEOTIDE SEQUENCE [LARGE SCALE GENOMIC DNA]</scope>
    <source>
        <strain evidence="9 10">OK806</strain>
    </source>
</reference>
<sequence length="796" mass="87299">MPKPRTHQNETAPRESNPPPSVTEAPFSVPGENCATVQHADRFSLLIDGSDYFRVLREAISRAERTVFILGWDIDSRMRLTPEGAPDDLPAALGEFLHEIAARRRRLRIYILAWDFAMLYAFEREWLPVYKMGWRTHRRIAFQMDGKHPLGGSQHQKIVVIDDRLAFVGGLDLTRSRWDSPEHAPDNPLRRDANDAAYAPFHDVHTMFDGDAAREIGLLARERWQRACGRRFAIRAHRATQESDPWPPSRAVDLTDVDLAISLTEPAYAGRPAVRQIRAQYLDAIDRAKRSIYIENQYFTSGTIGAALGQSLAKPDGPDLAIVVPRDQSGWLQQVTMGVLRARLHRLLTAADQHDRYRIMAPSVPGLGEHFVNVHSKLMIVDDDLLLVGSANLNNRSMVLDTECNIAIDAAGDPRIQSAIARMRDTLLAEHLGCTVDDVARERAARDGMNAAIEALQKNADEHRTLARLNPTVSPDLDQLIPPEALIDPEAPVAPNELVGQFVPVDKARPLIGRFALLGTLALLIVGLAGLWHWTPLADYVNLKSLTRATRHIESLPLAPLWIVLCYVSAAVVSVPVTLLIAATGLVFGALWGAVYALVGTMAAAAVTYLLGSWLGRDMVRRVAGTRVNKLSERVAKRGIVAVVVLRLLPVAPFSIVNLVAGASHIRLRDFLLGTLLGMGPGILLTVAFAHQLVASLRHPTAGSFAILIGIGVTLVGVSLLLQRFLGRPKPGEDEAERAREEAAAHDEEKEKASNEAARAQDYRETTTPPRDDSTVVAGGGAHGAQKGKRTDEVNP</sequence>
<feature type="transmembrane region" description="Helical" evidence="7">
    <location>
        <begin position="702"/>
        <end position="722"/>
    </location>
</feature>
<name>A0A7Z7N2V0_9BURK</name>
<dbReference type="SUPFAM" id="SSF56024">
    <property type="entry name" value="Phospholipase D/nuclease"/>
    <property type="match status" value="2"/>
</dbReference>
<dbReference type="PANTHER" id="PTHR18896:SF76">
    <property type="entry name" value="PHOSPHOLIPASE"/>
    <property type="match status" value="1"/>
</dbReference>
<evidence type="ECO:0000256" key="2">
    <source>
        <dbReference type="ARBA" id="ARBA00022737"/>
    </source>
</evidence>
<keyword evidence="4" id="KW-0443">Lipid metabolism</keyword>
<proteinExistence type="predicted"/>
<keyword evidence="10" id="KW-1185">Reference proteome</keyword>
<dbReference type="OrthoDB" id="8828485at2"/>
<dbReference type="Gene3D" id="3.30.870.10">
    <property type="entry name" value="Endonuclease Chain A"/>
    <property type="match status" value="2"/>
</dbReference>
<evidence type="ECO:0000256" key="3">
    <source>
        <dbReference type="ARBA" id="ARBA00022801"/>
    </source>
</evidence>
<dbReference type="Pfam" id="PF09335">
    <property type="entry name" value="VTT_dom"/>
    <property type="match status" value="1"/>
</dbReference>
<dbReference type="PROSITE" id="PS50035">
    <property type="entry name" value="PLD"/>
    <property type="match status" value="2"/>
</dbReference>
<feature type="compositionally biased region" description="Basic and acidic residues" evidence="6">
    <location>
        <begin position="730"/>
        <end position="774"/>
    </location>
</feature>
<feature type="domain" description="PLD phosphodiesterase" evidence="8">
    <location>
        <begin position="150"/>
        <end position="177"/>
    </location>
</feature>
<feature type="transmembrane region" description="Helical" evidence="7">
    <location>
        <begin position="561"/>
        <end position="588"/>
    </location>
</feature>
<dbReference type="GO" id="GO:0004630">
    <property type="term" value="F:phospholipase D activity"/>
    <property type="evidence" value="ECO:0007669"/>
    <property type="project" value="TreeGrafter"/>
</dbReference>
<dbReference type="InterPro" id="IPR032816">
    <property type="entry name" value="VTT_dom"/>
</dbReference>
<keyword evidence="5" id="KW-0175">Coiled coil</keyword>
<evidence type="ECO:0000256" key="7">
    <source>
        <dbReference type="SAM" id="Phobius"/>
    </source>
</evidence>
<dbReference type="Proteomes" id="UP000219522">
    <property type="component" value="Unassembled WGS sequence"/>
</dbReference>